<organism evidence="2 3">
    <name type="scientific">Aureobasidium melanogenum</name>
    <name type="common">Aureobasidium pullulans var. melanogenum</name>
    <dbReference type="NCBI Taxonomy" id="46634"/>
    <lineage>
        <taxon>Eukaryota</taxon>
        <taxon>Fungi</taxon>
        <taxon>Dikarya</taxon>
        <taxon>Ascomycota</taxon>
        <taxon>Pezizomycotina</taxon>
        <taxon>Dothideomycetes</taxon>
        <taxon>Dothideomycetidae</taxon>
        <taxon>Dothideales</taxon>
        <taxon>Saccotheciaceae</taxon>
        <taxon>Aureobasidium</taxon>
    </lineage>
</organism>
<accession>A0A9P8K6H4</accession>
<dbReference type="Proteomes" id="UP000767238">
    <property type="component" value="Unassembled WGS sequence"/>
</dbReference>
<dbReference type="AlphaFoldDB" id="A0A9P8K6H4"/>
<dbReference type="EMBL" id="JAHFYH010000053">
    <property type="protein sequence ID" value="KAH0217790.1"/>
    <property type="molecule type" value="Genomic_DNA"/>
</dbReference>
<name>A0A9P8K6H4_AURME</name>
<evidence type="ECO:0000313" key="2">
    <source>
        <dbReference type="EMBL" id="KAH0217790.1"/>
    </source>
</evidence>
<feature type="compositionally biased region" description="Polar residues" evidence="1">
    <location>
        <begin position="18"/>
        <end position="28"/>
    </location>
</feature>
<feature type="compositionally biased region" description="Low complexity" evidence="1">
    <location>
        <begin position="35"/>
        <end position="60"/>
    </location>
</feature>
<proteinExistence type="predicted"/>
<dbReference type="OrthoDB" id="3906083at2759"/>
<evidence type="ECO:0000256" key="1">
    <source>
        <dbReference type="SAM" id="MobiDB-lite"/>
    </source>
</evidence>
<gene>
    <name evidence="2" type="ORF">KCV03_g6881</name>
</gene>
<reference evidence="2" key="2">
    <citation type="submission" date="2021-08" db="EMBL/GenBank/DDBJ databases">
        <authorList>
            <person name="Gostincar C."/>
            <person name="Sun X."/>
            <person name="Song Z."/>
            <person name="Gunde-Cimerman N."/>
        </authorList>
    </citation>
    <scope>NUCLEOTIDE SEQUENCE</scope>
    <source>
        <strain evidence="2">EXF-8016</strain>
    </source>
</reference>
<feature type="compositionally biased region" description="Low complexity" evidence="1">
    <location>
        <begin position="157"/>
        <end position="175"/>
    </location>
</feature>
<reference evidence="2" key="1">
    <citation type="journal article" date="2021" name="J Fungi (Basel)">
        <title>Virulence traits and population genomics of the black yeast Aureobasidium melanogenum.</title>
        <authorList>
            <person name="Cernosa A."/>
            <person name="Sun X."/>
            <person name="Gostincar C."/>
            <person name="Fang C."/>
            <person name="Gunde-Cimerman N."/>
            <person name="Song Z."/>
        </authorList>
    </citation>
    <scope>NUCLEOTIDE SEQUENCE</scope>
    <source>
        <strain evidence="2">EXF-8016</strain>
    </source>
</reference>
<sequence length="242" mass="26164">MAENDHIMTTRSKLRSRTGASDDTNTTVLPDVPDSTASTKSTTSTKSKAPSNKTKPTTTSRSAGKKLVYNPDPGSDAEENITVYEPARKKESVYDPDPGSDAEDKITVLQPAATTKPRASKGKERQRSNTSGTINDDMLALSFKDPMPPPALLTNGKPRTATAPKPTPKKPTTARNQKTKPQTSEYEFSEPAASLQPTESRAVHPEYPDLPPEVPVDNEGVPTAYFAKIDGKVKVWGKKRGN</sequence>
<protein>
    <submittedName>
        <fullName evidence="2">Uncharacterized protein</fullName>
    </submittedName>
</protein>
<feature type="region of interest" description="Disordered" evidence="1">
    <location>
        <begin position="1"/>
        <end position="218"/>
    </location>
</feature>
<feature type="non-terminal residue" evidence="2">
    <location>
        <position position="1"/>
    </location>
</feature>
<evidence type="ECO:0000313" key="3">
    <source>
        <dbReference type="Proteomes" id="UP000767238"/>
    </source>
</evidence>
<comment type="caution">
    <text evidence="2">The sequence shown here is derived from an EMBL/GenBank/DDBJ whole genome shotgun (WGS) entry which is preliminary data.</text>
</comment>